<reference evidence="2 3" key="1">
    <citation type="submission" date="2024-02" db="EMBL/GenBank/DDBJ databases">
        <authorList>
            <person name="Chen Y."/>
            <person name="Shah S."/>
            <person name="Dougan E. K."/>
            <person name="Thang M."/>
            <person name="Chan C."/>
        </authorList>
    </citation>
    <scope>NUCLEOTIDE SEQUENCE [LARGE SCALE GENOMIC DNA]</scope>
</reference>
<dbReference type="PANTHER" id="PTHR38149">
    <property type="entry name" value="ATPASE"/>
    <property type="match status" value="1"/>
</dbReference>
<evidence type="ECO:0000313" key="3">
    <source>
        <dbReference type="Proteomes" id="UP001642484"/>
    </source>
</evidence>
<name>A0ABP0KZ10_9DINO</name>
<keyword evidence="3" id="KW-1185">Reference proteome</keyword>
<organism evidence="2 3">
    <name type="scientific">Durusdinium trenchii</name>
    <dbReference type="NCBI Taxonomy" id="1381693"/>
    <lineage>
        <taxon>Eukaryota</taxon>
        <taxon>Sar</taxon>
        <taxon>Alveolata</taxon>
        <taxon>Dinophyceae</taxon>
        <taxon>Suessiales</taxon>
        <taxon>Symbiodiniaceae</taxon>
        <taxon>Durusdinium</taxon>
    </lineage>
</organism>
<evidence type="ECO:0000259" key="1">
    <source>
        <dbReference type="Pfam" id="PF20446"/>
    </source>
</evidence>
<dbReference type="PANTHER" id="PTHR38149:SF1">
    <property type="entry name" value="ATPASE"/>
    <property type="match status" value="1"/>
</dbReference>
<dbReference type="Pfam" id="PF20446">
    <property type="entry name" value="ABC_N"/>
    <property type="match status" value="1"/>
</dbReference>
<dbReference type="Proteomes" id="UP001642484">
    <property type="component" value="Unassembled WGS sequence"/>
</dbReference>
<evidence type="ECO:0000313" key="2">
    <source>
        <dbReference type="EMBL" id="CAK9031209.1"/>
    </source>
</evidence>
<accession>A0ABP0KZ10</accession>
<sequence length="213" mass="23363">MLSGRNPGQCPAVWRGSTQRIAVHGTALRGVASFVSVPFYFRLFTSSTFCCFASARGGRAMGKGKGKGGYPWWQHIKPKDGGNHDGGASFLDDHWKTVSSGPLSGLQKKLQELEGRQYPCYKDLMGGAWEIEKRSMSVFFDRVQGDAYAPPSWIRVRVPMSAAGFPLDYVTQTRVRNIALCDYVTRVLSDRLRGGGGTDWTQTVQGGGWASSK</sequence>
<dbReference type="InterPro" id="IPR046833">
    <property type="entry name" value="ABC_N"/>
</dbReference>
<dbReference type="EMBL" id="CAXAMN010010225">
    <property type="protein sequence ID" value="CAK9031209.1"/>
    <property type="molecule type" value="Genomic_DNA"/>
</dbReference>
<protein>
    <recommendedName>
        <fullName evidence="1">ATPase of the ABC class N-terminal domain-containing protein</fullName>
    </recommendedName>
</protein>
<feature type="non-terminal residue" evidence="2">
    <location>
        <position position="213"/>
    </location>
</feature>
<dbReference type="InterPro" id="IPR019195">
    <property type="entry name" value="ABC_ATPase_put"/>
</dbReference>
<comment type="caution">
    <text evidence="2">The sequence shown here is derived from an EMBL/GenBank/DDBJ whole genome shotgun (WGS) entry which is preliminary data.</text>
</comment>
<feature type="domain" description="ATPase of the ABC class N-terminal" evidence="1">
    <location>
        <begin position="105"/>
        <end position="192"/>
    </location>
</feature>
<gene>
    <name evidence="2" type="ORF">CCMP2556_LOCUS18198</name>
</gene>
<proteinExistence type="predicted"/>